<evidence type="ECO:0000313" key="1">
    <source>
        <dbReference type="EMBL" id="EFP06400.1"/>
    </source>
</evidence>
<dbReference type="EMBL" id="DS268462">
    <property type="protein sequence ID" value="EFP06400.1"/>
    <property type="molecule type" value="Genomic_DNA"/>
</dbReference>
<accession>E3MP72</accession>
<sequence>MEFLKFPFLAQKVIIHQMDLDDVFLVSLTNLRVFDVIRRVPWKHVKAISYKNRRTHTSVLAVKSQADLTKVLEIRPSKRSSREILHLTASSGFNMTYNLPTDSEALTILFNDHGVNETSLFVHEHLGKLFGKHLQFGCILTSYDMIFLPAVVPITSNVLILHYNVDPEELNGHVANMNEQEYLTISNKMTLLPKNHQKYMTSKSLYFINTGSLAPDILQRFEGQDVVLLEAKCKVRHVIAFVDSWKKGNSSNNLKSLRIQLDSALSFRPETVSNSLKFKHFSVSRDPPRFCRTVRKYFGAEETLEEHDLTISTYVVRDTDKRVASISISEDRFDFCVWNWNERQMMEQGFIDHDTS</sequence>
<keyword evidence="2" id="KW-1185">Reference proteome</keyword>
<name>E3MP72_CAERE</name>
<dbReference type="GeneID" id="9813963"/>
<dbReference type="KEGG" id="crq:GCK72_026108"/>
<evidence type="ECO:0008006" key="3">
    <source>
        <dbReference type="Google" id="ProtNLM"/>
    </source>
</evidence>
<dbReference type="Proteomes" id="UP000008281">
    <property type="component" value="Unassembled WGS sequence"/>
</dbReference>
<gene>
    <name evidence="1" type="ORF">CRE_07600</name>
</gene>
<dbReference type="OMA" id="IENHICA"/>
<dbReference type="RefSeq" id="XP_003102067.2">
    <property type="nucleotide sequence ID" value="XM_003102019.2"/>
</dbReference>
<organism evidence="2">
    <name type="scientific">Caenorhabditis remanei</name>
    <name type="common">Caenorhabditis vulgaris</name>
    <dbReference type="NCBI Taxonomy" id="31234"/>
    <lineage>
        <taxon>Eukaryota</taxon>
        <taxon>Metazoa</taxon>
        <taxon>Ecdysozoa</taxon>
        <taxon>Nematoda</taxon>
        <taxon>Chromadorea</taxon>
        <taxon>Rhabditida</taxon>
        <taxon>Rhabditina</taxon>
        <taxon>Rhabditomorpha</taxon>
        <taxon>Rhabditoidea</taxon>
        <taxon>Rhabditidae</taxon>
        <taxon>Peloderinae</taxon>
        <taxon>Caenorhabditis</taxon>
    </lineage>
</organism>
<dbReference type="CTD" id="9813963"/>
<dbReference type="AlphaFoldDB" id="E3MP72"/>
<proteinExistence type="predicted"/>
<dbReference type="PANTHER" id="PTHR21503:SF8">
    <property type="entry name" value="F-BOX ASSOCIATED DOMAIN-CONTAINING PROTEIN-RELATED"/>
    <property type="match status" value="1"/>
</dbReference>
<dbReference type="HOGENOM" id="CLU_040220_3_1_1"/>
<dbReference type="PANTHER" id="PTHR21503">
    <property type="entry name" value="F-BOX-CONTAINING HYPOTHETICAL PROTEIN C.ELEGANS"/>
    <property type="match status" value="1"/>
</dbReference>
<evidence type="ECO:0000313" key="2">
    <source>
        <dbReference type="Proteomes" id="UP000008281"/>
    </source>
</evidence>
<dbReference type="InParanoid" id="E3MP72"/>
<dbReference type="OrthoDB" id="5909820at2759"/>
<reference evidence="1" key="1">
    <citation type="submission" date="2007-07" db="EMBL/GenBank/DDBJ databases">
        <title>PCAP assembly of the Caenorhabditis remanei genome.</title>
        <authorList>
            <consortium name="The Caenorhabditis remanei Sequencing Consortium"/>
            <person name="Wilson R.K."/>
        </authorList>
    </citation>
    <scope>NUCLEOTIDE SEQUENCE [LARGE SCALE GENOMIC DNA]</scope>
    <source>
        <strain evidence="1">PB4641</strain>
    </source>
</reference>
<protein>
    <recommendedName>
        <fullName evidence="3">F-box domain-containing protein</fullName>
    </recommendedName>
</protein>